<dbReference type="GO" id="GO:0006508">
    <property type="term" value="P:proteolysis"/>
    <property type="evidence" value="ECO:0007669"/>
    <property type="project" value="UniProtKB-KW"/>
</dbReference>
<dbReference type="OrthoDB" id="9773538at2"/>
<dbReference type="InterPro" id="IPR024077">
    <property type="entry name" value="Neurolysin/TOP_dom2"/>
</dbReference>
<dbReference type="Pfam" id="PF19310">
    <property type="entry name" value="TOP_N"/>
    <property type="match status" value="1"/>
</dbReference>
<evidence type="ECO:0000313" key="12">
    <source>
        <dbReference type="EMBL" id="PPE75949.1"/>
    </source>
</evidence>
<comment type="catalytic activity">
    <reaction evidence="7">
        <text>Hydrolysis of oligopeptides, with broad specificity. Gly or Ala commonly occur as P1 or P1' residues, but more distant residues are also important, as is shown by the fact that Z-Gly-Pro-Gly-|-Gly-Pro-Ala is cleaved, but not Z-(Gly)(5).</text>
        <dbReference type="EC" id="3.4.24.70"/>
    </reaction>
</comment>
<dbReference type="Pfam" id="PF01432">
    <property type="entry name" value="Peptidase_M3"/>
    <property type="match status" value="1"/>
</dbReference>
<evidence type="ECO:0000256" key="4">
    <source>
        <dbReference type="ARBA" id="ARBA00022801"/>
    </source>
</evidence>
<dbReference type="FunFam" id="3.40.390.10:FF:000009">
    <property type="entry name" value="Oligopeptidase A"/>
    <property type="match status" value="1"/>
</dbReference>
<name>A0A2S5TLU5_9GAMM</name>
<evidence type="ECO:0000256" key="5">
    <source>
        <dbReference type="ARBA" id="ARBA00022833"/>
    </source>
</evidence>
<dbReference type="SUPFAM" id="SSF55486">
    <property type="entry name" value="Metalloproteases ('zincins'), catalytic domain"/>
    <property type="match status" value="1"/>
</dbReference>
<organism evidence="12 13">
    <name type="scientific">Solimonas fluminis</name>
    <dbReference type="NCBI Taxonomy" id="2086571"/>
    <lineage>
        <taxon>Bacteria</taxon>
        <taxon>Pseudomonadati</taxon>
        <taxon>Pseudomonadota</taxon>
        <taxon>Gammaproteobacteria</taxon>
        <taxon>Nevskiales</taxon>
        <taxon>Nevskiaceae</taxon>
        <taxon>Solimonas</taxon>
    </lineage>
</organism>
<dbReference type="InterPro" id="IPR034005">
    <property type="entry name" value="M3A_DCP"/>
</dbReference>
<evidence type="ECO:0000256" key="9">
    <source>
        <dbReference type="RuleBase" id="RU003435"/>
    </source>
</evidence>
<evidence type="ECO:0000259" key="11">
    <source>
        <dbReference type="Pfam" id="PF19310"/>
    </source>
</evidence>
<dbReference type="PANTHER" id="PTHR11804:SF84">
    <property type="entry name" value="SACCHAROLYSIN"/>
    <property type="match status" value="1"/>
</dbReference>
<dbReference type="EC" id="3.4.24.70" evidence="8"/>
<keyword evidence="2 9" id="KW-0645">Protease</keyword>
<evidence type="ECO:0000313" key="13">
    <source>
        <dbReference type="Proteomes" id="UP000238220"/>
    </source>
</evidence>
<dbReference type="EMBL" id="PSNW01000001">
    <property type="protein sequence ID" value="PPE75949.1"/>
    <property type="molecule type" value="Genomic_DNA"/>
</dbReference>
<evidence type="ECO:0000256" key="3">
    <source>
        <dbReference type="ARBA" id="ARBA00022723"/>
    </source>
</evidence>
<dbReference type="InterPro" id="IPR045090">
    <property type="entry name" value="Pept_M3A_M3B"/>
</dbReference>
<comment type="similarity">
    <text evidence="1 9">Belongs to the peptidase M3 family.</text>
</comment>
<dbReference type="Gene3D" id="1.10.1370.40">
    <property type="match status" value="1"/>
</dbReference>
<evidence type="ECO:0000256" key="7">
    <source>
        <dbReference type="ARBA" id="ARBA00024603"/>
    </source>
</evidence>
<reference evidence="12 13" key="1">
    <citation type="submission" date="2018-02" db="EMBL/GenBank/DDBJ databases">
        <title>Genome sequencing of Solimonas sp. HR-BB.</title>
        <authorList>
            <person name="Lee Y."/>
            <person name="Jeon C.O."/>
        </authorList>
    </citation>
    <scope>NUCLEOTIDE SEQUENCE [LARGE SCALE GENOMIC DNA]</scope>
    <source>
        <strain evidence="12 13">HR-BB</strain>
    </source>
</reference>
<keyword evidence="6 9" id="KW-0482">Metalloprotease</keyword>
<dbReference type="GO" id="GO:0005829">
    <property type="term" value="C:cytosol"/>
    <property type="evidence" value="ECO:0007669"/>
    <property type="project" value="UniProtKB-ARBA"/>
</dbReference>
<protein>
    <recommendedName>
        <fullName evidence="8">oligopeptidase A</fullName>
        <ecNumber evidence="8">3.4.24.70</ecNumber>
    </recommendedName>
</protein>
<dbReference type="Gene3D" id="1.10.1370.10">
    <property type="entry name" value="Neurolysin, domain 3"/>
    <property type="match status" value="1"/>
</dbReference>
<dbReference type="GO" id="GO:0004222">
    <property type="term" value="F:metalloendopeptidase activity"/>
    <property type="evidence" value="ECO:0007669"/>
    <property type="project" value="UniProtKB-EC"/>
</dbReference>
<dbReference type="InterPro" id="IPR024079">
    <property type="entry name" value="MetalloPept_cat_dom_sf"/>
</dbReference>
<dbReference type="AlphaFoldDB" id="A0A2S5TLU5"/>
<keyword evidence="5 9" id="KW-0862">Zinc</keyword>
<dbReference type="GO" id="GO:0046872">
    <property type="term" value="F:metal ion binding"/>
    <property type="evidence" value="ECO:0007669"/>
    <property type="project" value="UniProtKB-UniRule"/>
</dbReference>
<feature type="domain" description="Oligopeptidase A N-terminal" evidence="11">
    <location>
        <begin position="30"/>
        <end position="152"/>
    </location>
</feature>
<keyword evidence="3 9" id="KW-0479">Metal-binding</keyword>
<comment type="cofactor">
    <cofactor evidence="9">
        <name>Zn(2+)</name>
        <dbReference type="ChEBI" id="CHEBI:29105"/>
    </cofactor>
    <text evidence="9">Binds 1 zinc ion.</text>
</comment>
<dbReference type="InterPro" id="IPR001567">
    <property type="entry name" value="Pept_M3A_M3B_dom"/>
</dbReference>
<dbReference type="Proteomes" id="UP000238220">
    <property type="component" value="Unassembled WGS sequence"/>
</dbReference>
<sequence>MTNPLLAAAGLTPLPVFDQILPAHAEPAIDAVLAQNREELQALLAQNRQPSWDSLIEPLEEMGDRVHRAWGPVSHLFSVTSTAEWRAAFNACLPKVTEYGIELSQSEPMYRAYQALADSAEFKTYGFARRKVVNDALRDFKLSGIALPPEQKARYKDVSLRLSELQTKFEENLMDAIQAWSKQVTDASLLDGMTEAAKQSAAAKAQAKGLEGWLLTLDFPSYDAVITYARNRELRRELYEAYATRASNQGPLAGQFDNSELMEEILRLRHEQAQLLGYRNFAEVSVATKMAESPDEVERFLLDLAQRARPRAQRELDELKAFARQLDGLADFQPWDSSYYAEKLKEQKLGLSEEELRPYFPLPGVVQGMFDLVERIYGIRVEPAAGVPVWHADVTTYALKNAEGRQFGMFYLDPYARPEKRSGAWMDECVNRRRTASGLQQPVAYLVCNFTPPLAGQPALLTHDEALTLFHEFGHGLHHLLTQVDEASVAGIHGVAWDAVELPSQFMENWCYDPATLRGFARHWQTGEPMPEEMIAKLRGSRSFLTGLANVRQLEFSLFDLRLHRDYDPAQGGRVLATLDAVRDIVSVMRPPSFNRMPWSFSHIFAGGYAAGYYSYKWAEVLSADAFAAFEESNFAPETGHKFRDTILAQGGSKEAMELFVEFRGRKPSIEPLLRHTGLLEAA</sequence>
<dbReference type="RefSeq" id="WP_104228914.1">
    <property type="nucleotide sequence ID" value="NZ_PSNW01000001.1"/>
</dbReference>
<evidence type="ECO:0000259" key="10">
    <source>
        <dbReference type="Pfam" id="PF01432"/>
    </source>
</evidence>
<evidence type="ECO:0000256" key="1">
    <source>
        <dbReference type="ARBA" id="ARBA00006040"/>
    </source>
</evidence>
<evidence type="ECO:0000256" key="6">
    <source>
        <dbReference type="ARBA" id="ARBA00023049"/>
    </source>
</evidence>
<accession>A0A2S5TLU5</accession>
<proteinExistence type="inferred from homology"/>
<dbReference type="InterPro" id="IPR045666">
    <property type="entry name" value="OpdA_N"/>
</dbReference>
<evidence type="ECO:0000256" key="2">
    <source>
        <dbReference type="ARBA" id="ARBA00022670"/>
    </source>
</evidence>
<dbReference type="Gene3D" id="3.40.390.10">
    <property type="entry name" value="Collagenase (Catalytic Domain)"/>
    <property type="match status" value="1"/>
</dbReference>
<keyword evidence="13" id="KW-1185">Reference proteome</keyword>
<keyword evidence="4 9" id="KW-0378">Hydrolase</keyword>
<gene>
    <name evidence="12" type="ORF">C3942_03445</name>
</gene>
<evidence type="ECO:0000256" key="8">
    <source>
        <dbReference type="ARBA" id="ARBA00026100"/>
    </source>
</evidence>
<dbReference type="PANTHER" id="PTHR11804">
    <property type="entry name" value="PROTEASE M3 THIMET OLIGOPEPTIDASE-RELATED"/>
    <property type="match status" value="1"/>
</dbReference>
<dbReference type="GO" id="GO:0006518">
    <property type="term" value="P:peptide metabolic process"/>
    <property type="evidence" value="ECO:0007669"/>
    <property type="project" value="TreeGrafter"/>
</dbReference>
<comment type="caution">
    <text evidence="12">The sequence shown here is derived from an EMBL/GenBank/DDBJ whole genome shotgun (WGS) entry which is preliminary data.</text>
</comment>
<feature type="domain" description="Peptidase M3A/M3B catalytic" evidence="10">
    <location>
        <begin position="226"/>
        <end position="678"/>
    </location>
</feature>
<dbReference type="CDD" id="cd06456">
    <property type="entry name" value="M3A_DCP"/>
    <property type="match status" value="1"/>
</dbReference>